<keyword evidence="2" id="KW-1185">Reference proteome</keyword>
<sequence length="68" mass="7384">MLLEAVGARGSQAFVTALNDYMVSVPIEDFNKQLVLLAMKADGIERGLEIDASAAGSYCGDTGRQWYR</sequence>
<dbReference type="EMBL" id="JBHSWE010000001">
    <property type="protein sequence ID" value="MFC6668797.1"/>
    <property type="molecule type" value="Genomic_DNA"/>
</dbReference>
<organism evidence="1 2">
    <name type="scientific">Marinobacterium aestuariivivens</name>
    <dbReference type="NCBI Taxonomy" id="1698799"/>
    <lineage>
        <taxon>Bacteria</taxon>
        <taxon>Pseudomonadati</taxon>
        <taxon>Pseudomonadota</taxon>
        <taxon>Gammaproteobacteria</taxon>
        <taxon>Oceanospirillales</taxon>
        <taxon>Oceanospirillaceae</taxon>
        <taxon>Marinobacterium</taxon>
    </lineage>
</organism>
<accession>A0ABW1ZSR9</accession>
<name>A0ABW1ZSR9_9GAMM</name>
<dbReference type="RefSeq" id="WP_379907356.1">
    <property type="nucleotide sequence ID" value="NZ_JBHSWE010000001.1"/>
</dbReference>
<evidence type="ECO:0000313" key="1">
    <source>
        <dbReference type="EMBL" id="MFC6668797.1"/>
    </source>
</evidence>
<evidence type="ECO:0000313" key="2">
    <source>
        <dbReference type="Proteomes" id="UP001596422"/>
    </source>
</evidence>
<proteinExistence type="predicted"/>
<reference evidence="2" key="1">
    <citation type="journal article" date="2019" name="Int. J. Syst. Evol. Microbiol.">
        <title>The Global Catalogue of Microorganisms (GCM) 10K type strain sequencing project: providing services to taxonomists for standard genome sequencing and annotation.</title>
        <authorList>
            <consortium name="The Broad Institute Genomics Platform"/>
            <consortium name="The Broad Institute Genome Sequencing Center for Infectious Disease"/>
            <person name="Wu L."/>
            <person name="Ma J."/>
        </authorList>
    </citation>
    <scope>NUCLEOTIDE SEQUENCE [LARGE SCALE GENOMIC DNA]</scope>
    <source>
        <strain evidence="2">NBRC 111756</strain>
    </source>
</reference>
<gene>
    <name evidence="1" type="ORF">ACFQDL_00710</name>
</gene>
<dbReference type="Proteomes" id="UP001596422">
    <property type="component" value="Unassembled WGS sequence"/>
</dbReference>
<comment type="caution">
    <text evidence="1">The sequence shown here is derived from an EMBL/GenBank/DDBJ whole genome shotgun (WGS) entry which is preliminary data.</text>
</comment>
<protein>
    <submittedName>
        <fullName evidence="1">Uncharacterized protein</fullName>
    </submittedName>
</protein>